<accession>A0A9P5F176</accession>
<evidence type="ECO:0000256" key="2">
    <source>
        <dbReference type="SAM" id="Phobius"/>
    </source>
</evidence>
<dbReference type="EMBL" id="QPMT01000005">
    <property type="protein sequence ID" value="KAF4864160.1"/>
    <property type="molecule type" value="Genomic_DNA"/>
</dbReference>
<dbReference type="OrthoDB" id="5358884at2759"/>
<reference evidence="3" key="1">
    <citation type="submission" date="2019-06" db="EMBL/GenBank/DDBJ databases">
        <authorList>
            <person name="Gan P."/>
            <person name="Shirasu K."/>
        </authorList>
    </citation>
    <scope>NUCLEOTIDE SEQUENCE [LARGE SCALE GENOMIC DNA]</scope>
    <source>
        <strain evidence="3">CAD2</strain>
    </source>
</reference>
<proteinExistence type="predicted"/>
<name>A0A9P5F176_COLSI</name>
<keyword evidence="2" id="KW-0472">Membrane</keyword>
<evidence type="ECO:0000313" key="4">
    <source>
        <dbReference type="Proteomes" id="UP000711996"/>
    </source>
</evidence>
<evidence type="ECO:0008006" key="5">
    <source>
        <dbReference type="Google" id="ProtNLM"/>
    </source>
</evidence>
<feature type="region of interest" description="Disordered" evidence="1">
    <location>
        <begin position="121"/>
        <end position="143"/>
    </location>
</feature>
<evidence type="ECO:0000313" key="3">
    <source>
        <dbReference type="EMBL" id="KAF4864160.1"/>
    </source>
</evidence>
<keyword evidence="4" id="KW-1185">Reference proteome</keyword>
<evidence type="ECO:0000256" key="1">
    <source>
        <dbReference type="SAM" id="MobiDB-lite"/>
    </source>
</evidence>
<sequence length="268" mass="27743">MSGMNGYRKPAEKIVAHELDHGPEVVPGQYWPTPAHHGIDARQYSQQAQTASGSNGRRICRLHSATFYLALALAVVIIVGSVGGGVGGSLAVKNAQRAAQSAQKSQATPTPTLTETTIATNPAAGSASGSAKASATGSPINSTRISMPTSGLLALDCPSISGTTASITAGGQSSSYDLDCRVDNNGDGIDIIAVVSWSLEDCLRACFSFNANRKSGSESCAGVQFHADIVDLVSRFSGNCFLKNTEGRAVTDTNSTNFNLHVSAMLYS</sequence>
<feature type="transmembrane region" description="Helical" evidence="2">
    <location>
        <begin position="67"/>
        <end position="92"/>
    </location>
</feature>
<dbReference type="Proteomes" id="UP000711996">
    <property type="component" value="Unassembled WGS sequence"/>
</dbReference>
<dbReference type="AlphaFoldDB" id="A0A9P5F176"/>
<protein>
    <recommendedName>
        <fullName evidence="5">Apple domain-containing protein</fullName>
    </recommendedName>
</protein>
<feature type="compositionally biased region" description="Low complexity" evidence="1">
    <location>
        <begin position="121"/>
        <end position="138"/>
    </location>
</feature>
<gene>
    <name evidence="3" type="ORF">CGCSCA2_v002635</name>
</gene>
<comment type="caution">
    <text evidence="3">The sequence shown here is derived from an EMBL/GenBank/DDBJ whole genome shotgun (WGS) entry which is preliminary data.</text>
</comment>
<keyword evidence="2" id="KW-0812">Transmembrane</keyword>
<organism evidence="3 4">
    <name type="scientific">Colletotrichum siamense</name>
    <name type="common">Anthracnose fungus</name>
    <dbReference type="NCBI Taxonomy" id="690259"/>
    <lineage>
        <taxon>Eukaryota</taxon>
        <taxon>Fungi</taxon>
        <taxon>Dikarya</taxon>
        <taxon>Ascomycota</taxon>
        <taxon>Pezizomycotina</taxon>
        <taxon>Sordariomycetes</taxon>
        <taxon>Hypocreomycetidae</taxon>
        <taxon>Glomerellales</taxon>
        <taxon>Glomerellaceae</taxon>
        <taxon>Colletotrichum</taxon>
        <taxon>Colletotrichum gloeosporioides species complex</taxon>
    </lineage>
</organism>
<keyword evidence="2" id="KW-1133">Transmembrane helix</keyword>